<organism evidence="11 12">
    <name type="scientific">Crenobacter intestini</name>
    <dbReference type="NCBI Taxonomy" id="2563443"/>
    <lineage>
        <taxon>Bacteria</taxon>
        <taxon>Pseudomonadati</taxon>
        <taxon>Pseudomonadota</taxon>
        <taxon>Betaproteobacteria</taxon>
        <taxon>Neisseriales</taxon>
        <taxon>Neisseriaceae</taxon>
        <taxon>Crenobacter</taxon>
    </lineage>
</organism>
<protein>
    <recommendedName>
        <fullName evidence="9">TRAP transporter small permease protein</fullName>
    </recommendedName>
</protein>
<evidence type="ECO:0000256" key="4">
    <source>
        <dbReference type="ARBA" id="ARBA00022519"/>
    </source>
</evidence>
<accession>A0A4T0V6F1</accession>
<evidence type="ECO:0000256" key="7">
    <source>
        <dbReference type="ARBA" id="ARBA00023136"/>
    </source>
</evidence>
<comment type="subcellular location">
    <subcellularLocation>
        <location evidence="1 9">Cell inner membrane</location>
        <topology evidence="1 9">Multi-pass membrane protein</topology>
    </subcellularLocation>
</comment>
<sequence length="184" mass="20355">MHTLLALSRLIDAINARIGRSASWIVLIVVLISAGNAVVRKLFHVSSNGFLEIQWYLFSAMFLFAGAYTLQKNEHIRIDLLASKLSARGQALLDIVCTVLFLLPFSTLLVYYGWPMFMDAWTTGEMSADNGGLIRWPVLVLIPIGFTLLSLQGVSEIIKRVGFLAGIAPNPLDKAIDPKEDEHV</sequence>
<dbReference type="InterPro" id="IPR007387">
    <property type="entry name" value="TRAP_DctQ"/>
</dbReference>
<dbReference type="GO" id="GO:0022857">
    <property type="term" value="F:transmembrane transporter activity"/>
    <property type="evidence" value="ECO:0007669"/>
    <property type="project" value="UniProtKB-UniRule"/>
</dbReference>
<reference evidence="11 12" key="1">
    <citation type="submission" date="2019-04" db="EMBL/GenBank/DDBJ databases">
        <title>Crenobacter sp. nov.</title>
        <authorList>
            <person name="Shi S."/>
        </authorList>
    </citation>
    <scope>NUCLEOTIDE SEQUENCE [LARGE SCALE GENOMIC DNA]</scope>
    <source>
        <strain evidence="11 12">GY 70310</strain>
    </source>
</reference>
<keyword evidence="12" id="KW-1185">Reference proteome</keyword>
<keyword evidence="2 9" id="KW-0813">Transport</keyword>
<evidence type="ECO:0000256" key="3">
    <source>
        <dbReference type="ARBA" id="ARBA00022475"/>
    </source>
</evidence>
<dbReference type="RefSeq" id="WP_136551230.1">
    <property type="nucleotide sequence ID" value="NZ_STGJ01000001.1"/>
</dbReference>
<evidence type="ECO:0000259" key="10">
    <source>
        <dbReference type="Pfam" id="PF04290"/>
    </source>
</evidence>
<evidence type="ECO:0000256" key="9">
    <source>
        <dbReference type="RuleBase" id="RU369079"/>
    </source>
</evidence>
<proteinExistence type="inferred from homology"/>
<dbReference type="EMBL" id="STGJ01000001">
    <property type="protein sequence ID" value="TIC87219.1"/>
    <property type="molecule type" value="Genomic_DNA"/>
</dbReference>
<comment type="function">
    <text evidence="9">Part of the tripartite ATP-independent periplasmic (TRAP) transport system.</text>
</comment>
<keyword evidence="3" id="KW-1003">Cell membrane</keyword>
<feature type="transmembrane region" description="Helical" evidence="9">
    <location>
        <begin position="134"/>
        <end position="151"/>
    </location>
</feature>
<comment type="similarity">
    <text evidence="8 9">Belongs to the TRAP transporter small permease family.</text>
</comment>
<name>A0A4T0V6F1_9NEIS</name>
<dbReference type="Pfam" id="PF04290">
    <property type="entry name" value="DctQ"/>
    <property type="match status" value="1"/>
</dbReference>
<feature type="transmembrane region" description="Helical" evidence="9">
    <location>
        <begin position="21"/>
        <end position="38"/>
    </location>
</feature>
<comment type="caution">
    <text evidence="11">The sequence shown here is derived from an EMBL/GenBank/DDBJ whole genome shotgun (WGS) entry which is preliminary data.</text>
</comment>
<evidence type="ECO:0000256" key="5">
    <source>
        <dbReference type="ARBA" id="ARBA00022692"/>
    </source>
</evidence>
<dbReference type="AlphaFoldDB" id="A0A4T0V6F1"/>
<evidence type="ECO:0000256" key="8">
    <source>
        <dbReference type="ARBA" id="ARBA00038436"/>
    </source>
</evidence>
<keyword evidence="5 9" id="KW-0812">Transmembrane</keyword>
<keyword evidence="6 9" id="KW-1133">Transmembrane helix</keyword>
<evidence type="ECO:0000313" key="12">
    <source>
        <dbReference type="Proteomes" id="UP000308891"/>
    </source>
</evidence>
<dbReference type="InterPro" id="IPR055348">
    <property type="entry name" value="DctQ"/>
</dbReference>
<keyword evidence="7 9" id="KW-0472">Membrane</keyword>
<dbReference type="PANTHER" id="PTHR35011">
    <property type="entry name" value="2,3-DIKETO-L-GULONATE TRAP TRANSPORTER SMALL PERMEASE PROTEIN YIAM"/>
    <property type="match status" value="1"/>
</dbReference>
<gene>
    <name evidence="11" type="ORF">E5K04_02025</name>
</gene>
<evidence type="ECO:0000256" key="2">
    <source>
        <dbReference type="ARBA" id="ARBA00022448"/>
    </source>
</evidence>
<keyword evidence="4 9" id="KW-0997">Cell inner membrane</keyword>
<evidence type="ECO:0000256" key="1">
    <source>
        <dbReference type="ARBA" id="ARBA00004429"/>
    </source>
</evidence>
<dbReference type="PANTHER" id="PTHR35011:SF4">
    <property type="entry name" value="SLL1102 PROTEIN"/>
    <property type="match status" value="1"/>
</dbReference>
<dbReference type="Proteomes" id="UP000308891">
    <property type="component" value="Unassembled WGS sequence"/>
</dbReference>
<evidence type="ECO:0000256" key="6">
    <source>
        <dbReference type="ARBA" id="ARBA00022989"/>
    </source>
</evidence>
<comment type="subunit">
    <text evidence="9">The complex comprises the extracytoplasmic solute receptor protein and the two transmembrane proteins.</text>
</comment>
<dbReference type="OrthoDB" id="9795655at2"/>
<feature type="domain" description="Tripartite ATP-independent periplasmic transporters DctQ component" evidence="10">
    <location>
        <begin position="30"/>
        <end position="160"/>
    </location>
</feature>
<dbReference type="GO" id="GO:0005886">
    <property type="term" value="C:plasma membrane"/>
    <property type="evidence" value="ECO:0007669"/>
    <property type="project" value="UniProtKB-SubCell"/>
</dbReference>
<feature type="transmembrane region" description="Helical" evidence="9">
    <location>
        <begin position="91"/>
        <end position="114"/>
    </location>
</feature>
<feature type="transmembrane region" description="Helical" evidence="9">
    <location>
        <begin position="53"/>
        <end position="70"/>
    </location>
</feature>
<evidence type="ECO:0000313" key="11">
    <source>
        <dbReference type="EMBL" id="TIC87219.1"/>
    </source>
</evidence>